<feature type="compositionally biased region" description="Polar residues" evidence="1">
    <location>
        <begin position="308"/>
        <end position="319"/>
    </location>
</feature>
<proteinExistence type="predicted"/>
<evidence type="ECO:0000256" key="1">
    <source>
        <dbReference type="SAM" id="MobiDB-lite"/>
    </source>
</evidence>
<dbReference type="Proteomes" id="UP000092461">
    <property type="component" value="Unassembled WGS sequence"/>
</dbReference>
<dbReference type="EMBL" id="AJWK01008428">
    <property type="status" value="NOT_ANNOTATED_CDS"/>
    <property type="molecule type" value="Genomic_DNA"/>
</dbReference>
<keyword evidence="3" id="KW-1185">Reference proteome</keyword>
<accession>A0A1B0CDZ0</accession>
<organism evidence="2 3">
    <name type="scientific">Lutzomyia longipalpis</name>
    <name type="common">Sand fly</name>
    <dbReference type="NCBI Taxonomy" id="7200"/>
    <lineage>
        <taxon>Eukaryota</taxon>
        <taxon>Metazoa</taxon>
        <taxon>Ecdysozoa</taxon>
        <taxon>Arthropoda</taxon>
        <taxon>Hexapoda</taxon>
        <taxon>Insecta</taxon>
        <taxon>Pterygota</taxon>
        <taxon>Neoptera</taxon>
        <taxon>Endopterygota</taxon>
        <taxon>Diptera</taxon>
        <taxon>Nematocera</taxon>
        <taxon>Psychodoidea</taxon>
        <taxon>Psychodidae</taxon>
        <taxon>Lutzomyia</taxon>
        <taxon>Lutzomyia</taxon>
    </lineage>
</organism>
<dbReference type="EnsemblMetazoa" id="LLOJ002560-RA">
    <property type="protein sequence ID" value="LLOJ002560-PA"/>
    <property type="gene ID" value="LLOJ002560"/>
</dbReference>
<feature type="compositionally biased region" description="Low complexity" evidence="1">
    <location>
        <begin position="15"/>
        <end position="34"/>
    </location>
</feature>
<evidence type="ECO:0000313" key="2">
    <source>
        <dbReference type="EnsemblMetazoa" id="LLOJ002560-PA"/>
    </source>
</evidence>
<reference evidence="2" key="1">
    <citation type="submission" date="2020-05" db="UniProtKB">
        <authorList>
            <consortium name="EnsemblMetazoa"/>
        </authorList>
    </citation>
    <scope>IDENTIFICATION</scope>
    <source>
        <strain evidence="2">Jacobina</strain>
    </source>
</reference>
<feature type="region of interest" description="Disordered" evidence="1">
    <location>
        <begin position="1"/>
        <end position="69"/>
    </location>
</feature>
<dbReference type="VEuPathDB" id="VectorBase:LLOJ002560"/>
<dbReference type="EMBL" id="AJWK01008429">
    <property type="status" value="NOT_ANNOTATED_CDS"/>
    <property type="molecule type" value="Genomic_DNA"/>
</dbReference>
<evidence type="ECO:0000313" key="3">
    <source>
        <dbReference type="Proteomes" id="UP000092461"/>
    </source>
</evidence>
<name>A0A1B0CDZ0_LUTLO</name>
<dbReference type="AlphaFoldDB" id="A0A1B0CDZ0"/>
<dbReference type="EMBL" id="AJWK01008427">
    <property type="status" value="NOT_ANNOTATED_CDS"/>
    <property type="molecule type" value="Genomic_DNA"/>
</dbReference>
<sequence>MVNMPLFSGLRSSKKSPSPNPSSGSGSSLLRAANTFRGYLRNRDPIENGKKRKPVTRSDTFTMKASSKESDDEYVNYHTYTKKKGSSNVETDVFGALYEKQLSKSPENVPYNGNSRMKKSSKFPILDKWRQQEQKDDEHKKIMFMKHRLSFDEPDSNVENTPQKPFNENPINYATFSKRRFRPDFVPNDNRSLVWFVNMENQEEKTPEECVRKKVSRNETFRVGKIHERPRLEMPPDEEDSISSEASAKITQKYLSEPIRVEIKNPDRGTKIVPVGVATPYTADTIPKPRGVIVRPRIDPIRIEIGSQDPQPWRSSFSHVRSRPTGRLSSFSRASLDPPPRSTYQFGDHVNPKEKPPRFRPSGLEDVMKAVRQPSAFRAAPLEPKPVVMRFPTTMAPKGVIIKEVIDGTSCDVCKDLCPGFEPHSW</sequence>
<protein>
    <submittedName>
        <fullName evidence="2">Uncharacterized protein</fullName>
    </submittedName>
</protein>
<dbReference type="VEuPathDB" id="VectorBase:LLONM1_000577"/>
<feature type="region of interest" description="Disordered" evidence="1">
    <location>
        <begin position="303"/>
        <end position="362"/>
    </location>
</feature>